<feature type="transmembrane region" description="Helical" evidence="11">
    <location>
        <begin position="410"/>
        <end position="428"/>
    </location>
</feature>
<dbReference type="InterPro" id="IPR038770">
    <property type="entry name" value="Na+/solute_symporter_sf"/>
</dbReference>
<proteinExistence type="predicted"/>
<dbReference type="GO" id="GO:0016020">
    <property type="term" value="C:membrane"/>
    <property type="evidence" value="ECO:0007669"/>
    <property type="project" value="UniProtKB-SubCell"/>
</dbReference>
<dbReference type="RefSeq" id="XP_005710071.1">
    <property type="nucleotide sequence ID" value="XM_005710014.1"/>
</dbReference>
<keyword evidence="2" id="KW-0813">Transport</keyword>
<dbReference type="InterPro" id="IPR006153">
    <property type="entry name" value="Cation/H_exchanger_TM"/>
</dbReference>
<dbReference type="SUPFAM" id="SSF51735">
    <property type="entry name" value="NAD(P)-binding Rossmann-fold domains"/>
    <property type="match status" value="1"/>
</dbReference>
<evidence type="ECO:0000313" key="15">
    <source>
        <dbReference type="Proteomes" id="UP000012073"/>
    </source>
</evidence>
<feature type="transmembrane region" description="Helical" evidence="11">
    <location>
        <begin position="157"/>
        <end position="181"/>
    </location>
</feature>
<evidence type="ECO:0000256" key="3">
    <source>
        <dbReference type="ARBA" id="ARBA00022449"/>
    </source>
</evidence>
<dbReference type="EMBL" id="HG002073">
    <property type="protein sequence ID" value="CDF39777.1"/>
    <property type="molecule type" value="Genomic_DNA"/>
</dbReference>
<dbReference type="Gramene" id="CDF39777">
    <property type="protein sequence ID" value="CDF39777"/>
    <property type="gene ID" value="CHC_T00000383001"/>
</dbReference>
<dbReference type="GO" id="GO:0006813">
    <property type="term" value="P:potassium ion transport"/>
    <property type="evidence" value="ECO:0007669"/>
    <property type="project" value="UniProtKB-KW"/>
</dbReference>
<reference evidence="15" key="1">
    <citation type="journal article" date="2013" name="Proc. Natl. Acad. Sci. U.S.A.">
        <title>Genome structure and metabolic features in the red seaweed Chondrus crispus shed light on evolution of the Archaeplastida.</title>
        <authorList>
            <person name="Collen J."/>
            <person name="Porcel B."/>
            <person name="Carre W."/>
            <person name="Ball S.G."/>
            <person name="Chaparro C."/>
            <person name="Tonon T."/>
            <person name="Barbeyron T."/>
            <person name="Michel G."/>
            <person name="Noel B."/>
            <person name="Valentin K."/>
            <person name="Elias M."/>
            <person name="Artiguenave F."/>
            <person name="Arun A."/>
            <person name="Aury J.M."/>
            <person name="Barbosa-Neto J.F."/>
            <person name="Bothwell J.H."/>
            <person name="Bouget F.Y."/>
            <person name="Brillet L."/>
            <person name="Cabello-Hurtado F."/>
            <person name="Capella-Gutierrez S."/>
            <person name="Charrier B."/>
            <person name="Cladiere L."/>
            <person name="Cock J.M."/>
            <person name="Coelho S.M."/>
            <person name="Colleoni C."/>
            <person name="Czjzek M."/>
            <person name="Da Silva C."/>
            <person name="Delage L."/>
            <person name="Denoeud F."/>
            <person name="Deschamps P."/>
            <person name="Dittami S.M."/>
            <person name="Gabaldon T."/>
            <person name="Gachon C.M."/>
            <person name="Groisillier A."/>
            <person name="Herve C."/>
            <person name="Jabbari K."/>
            <person name="Katinka M."/>
            <person name="Kloareg B."/>
            <person name="Kowalczyk N."/>
            <person name="Labadie K."/>
            <person name="Leblanc C."/>
            <person name="Lopez P.J."/>
            <person name="McLachlan D.H."/>
            <person name="Meslet-Cladiere L."/>
            <person name="Moustafa A."/>
            <person name="Nehr Z."/>
            <person name="Nyvall Collen P."/>
            <person name="Panaud O."/>
            <person name="Partensky F."/>
            <person name="Poulain J."/>
            <person name="Rensing S.A."/>
            <person name="Rousvoal S."/>
            <person name="Samson G."/>
            <person name="Symeonidi A."/>
            <person name="Weissenbach J."/>
            <person name="Zambounis A."/>
            <person name="Wincker P."/>
            <person name="Boyen C."/>
        </authorList>
    </citation>
    <scope>NUCLEOTIDE SEQUENCE [LARGE SCALE GENOMIC DNA]</scope>
    <source>
        <strain evidence="15">cv. Stackhouse</strain>
    </source>
</reference>
<evidence type="ECO:0000256" key="5">
    <source>
        <dbReference type="ARBA" id="ARBA00022692"/>
    </source>
</evidence>
<evidence type="ECO:0000259" key="12">
    <source>
        <dbReference type="Pfam" id="PF00999"/>
    </source>
</evidence>
<evidence type="ECO:0000256" key="6">
    <source>
        <dbReference type="ARBA" id="ARBA00022958"/>
    </source>
</evidence>
<accession>R7QMN4</accession>
<feature type="transmembrane region" description="Helical" evidence="11">
    <location>
        <begin position="378"/>
        <end position="398"/>
    </location>
</feature>
<dbReference type="OMA" id="IAETEYH"/>
<keyword evidence="4" id="KW-0633">Potassium transport</keyword>
<sequence>MAFLAPVLPAAVRATGAPAVAKRPRPTARGTLPVRRPFFAAPLAARSAPPLRKGARTRRLEPVAVAELAADPAFSARFAEVLEFLAATTLVIPIFRRLNLSPILGFLLSGVVLGPHGLRLVKDVEDIREIADFGVLFLLFEMGLELSLDRLRKLRKYAFGMGVLQVTATAAVLGLGAYAMGGGVAESAVVGSALSLSSSAFILQILAEKGERQSRAGVATFGILLFQDIAVVPLLVLVPLLGSTSSLNPADMGGDMLNALTEGAKHIVAVLGTLNVVVLAGGAILKRVFNMVAESKSAEAFTSAVLLTVLGTALLTEELGLSMTMGSFLAGVLLAESSFRSRIKVDLEPFRGLFLGLFFVTTGMSLDVSLFFTEPGQVAFLIGSLIFWKTAICTLIGLPFGLSLAESVRVGLLLGQGGEFAFVLFALANKLGFLPDDINAFLTTTVVASMALTPLLYEAGIQLAPKIDAVVGSSGGTVTAEAAIQEVSDDDNFVLIFGYGPVGRVVGRMLSRKFIRWVAVENDMQRVERALASNRPVIFGDSQRPTEFLEANGLPMPEAFVITHTEGELVDGVLSAVRNAFPDRPVYIRAKDLKQQRDFLRKGARAMYPENFETSLQLGQTVLQGFKTSKVDIRAIKNEIRGDNKMNEVFDEYEDWFDRNMRQPSPTGLNGSITETHIASAGKETQHENRHNAEIVKPPTHQESSSISSVSTEMENHTNLSEASSHSDMKDPEATSAGNAIDLASPSRPSESNKI</sequence>
<dbReference type="PANTHER" id="PTHR46157">
    <property type="entry name" value="K(+) EFFLUX ANTIPORTER 3, CHLOROPLASTIC"/>
    <property type="match status" value="1"/>
</dbReference>
<feature type="transmembrane region" description="Helical" evidence="11">
    <location>
        <begin position="263"/>
        <end position="285"/>
    </location>
</feature>
<keyword evidence="8" id="KW-0406">Ion transport</keyword>
<feature type="domain" description="RCK N-terminal" evidence="13">
    <location>
        <begin position="494"/>
        <end position="605"/>
    </location>
</feature>
<dbReference type="Proteomes" id="UP000012073">
    <property type="component" value="Unassembled WGS sequence"/>
</dbReference>
<comment type="subcellular location">
    <subcellularLocation>
        <location evidence="1">Membrane</location>
        <topology evidence="1">Multi-pass membrane protein</topology>
    </subcellularLocation>
</comment>
<keyword evidence="6" id="KW-0630">Potassium</keyword>
<feature type="transmembrane region" description="Helical" evidence="11">
    <location>
        <begin position="297"/>
        <end position="315"/>
    </location>
</feature>
<keyword evidence="5 11" id="KW-0812">Transmembrane</keyword>
<evidence type="ECO:0000313" key="14">
    <source>
        <dbReference type="EMBL" id="CDF39777.1"/>
    </source>
</evidence>
<dbReference type="PANTHER" id="PTHR46157:SF4">
    <property type="entry name" value="K(+) EFFLUX ANTIPORTER 3, CHLOROPLASTIC"/>
    <property type="match status" value="1"/>
</dbReference>
<feature type="domain" description="Cation/H+ exchanger transmembrane" evidence="12">
    <location>
        <begin position="87"/>
        <end position="456"/>
    </location>
</feature>
<dbReference type="Pfam" id="PF00999">
    <property type="entry name" value="Na_H_Exchanger"/>
    <property type="match status" value="1"/>
</dbReference>
<evidence type="ECO:0000256" key="7">
    <source>
        <dbReference type="ARBA" id="ARBA00022989"/>
    </source>
</evidence>
<evidence type="ECO:0000256" key="9">
    <source>
        <dbReference type="ARBA" id="ARBA00023136"/>
    </source>
</evidence>
<protein>
    <submittedName>
        <fullName evidence="14">Uncharacterized protein</fullName>
    </submittedName>
</protein>
<evidence type="ECO:0000256" key="11">
    <source>
        <dbReference type="SAM" id="Phobius"/>
    </source>
</evidence>
<dbReference type="Pfam" id="PF02254">
    <property type="entry name" value="TrkA_N"/>
    <property type="match status" value="1"/>
</dbReference>
<dbReference type="InterPro" id="IPR036291">
    <property type="entry name" value="NAD(P)-bd_dom_sf"/>
</dbReference>
<evidence type="ECO:0000256" key="1">
    <source>
        <dbReference type="ARBA" id="ARBA00004141"/>
    </source>
</evidence>
<keyword evidence="7 11" id="KW-1133">Transmembrane helix</keyword>
<gene>
    <name evidence="14" type="ORF">CHC_T00000383001</name>
</gene>
<feature type="transmembrane region" description="Helical" evidence="11">
    <location>
        <begin position="218"/>
        <end position="243"/>
    </location>
</feature>
<dbReference type="OrthoDB" id="4834at2759"/>
<feature type="transmembrane region" description="Helical" evidence="11">
    <location>
        <begin position="351"/>
        <end position="372"/>
    </location>
</feature>
<name>R7QMN4_CHOCR</name>
<feature type="compositionally biased region" description="Basic and acidic residues" evidence="10">
    <location>
        <begin position="684"/>
        <end position="694"/>
    </location>
</feature>
<evidence type="ECO:0000259" key="13">
    <source>
        <dbReference type="Pfam" id="PF02254"/>
    </source>
</evidence>
<dbReference type="Gene3D" id="3.40.50.720">
    <property type="entry name" value="NAD(P)-binding Rossmann-like Domain"/>
    <property type="match status" value="1"/>
</dbReference>
<feature type="region of interest" description="Disordered" evidence="10">
    <location>
        <begin position="682"/>
        <end position="755"/>
    </location>
</feature>
<dbReference type="GeneID" id="17317788"/>
<dbReference type="PhylomeDB" id="R7QMN4"/>
<dbReference type="GO" id="GO:1902600">
    <property type="term" value="P:proton transmembrane transport"/>
    <property type="evidence" value="ECO:0007669"/>
    <property type="project" value="InterPro"/>
</dbReference>
<keyword evidence="9 11" id="KW-0472">Membrane</keyword>
<evidence type="ECO:0000256" key="8">
    <source>
        <dbReference type="ARBA" id="ARBA00023065"/>
    </source>
</evidence>
<evidence type="ECO:0000256" key="4">
    <source>
        <dbReference type="ARBA" id="ARBA00022538"/>
    </source>
</evidence>
<dbReference type="GO" id="GO:0015297">
    <property type="term" value="F:antiporter activity"/>
    <property type="evidence" value="ECO:0007669"/>
    <property type="project" value="UniProtKB-KW"/>
</dbReference>
<dbReference type="KEGG" id="ccp:CHC_T00000383001"/>
<feature type="transmembrane region" description="Helical" evidence="11">
    <location>
        <begin position="187"/>
        <end position="206"/>
    </location>
</feature>
<dbReference type="AlphaFoldDB" id="R7QMN4"/>
<dbReference type="InterPro" id="IPR003148">
    <property type="entry name" value="RCK_N"/>
</dbReference>
<organism evidence="14 15">
    <name type="scientific">Chondrus crispus</name>
    <name type="common">Carrageen Irish moss</name>
    <name type="synonym">Polymorpha crispa</name>
    <dbReference type="NCBI Taxonomy" id="2769"/>
    <lineage>
        <taxon>Eukaryota</taxon>
        <taxon>Rhodophyta</taxon>
        <taxon>Florideophyceae</taxon>
        <taxon>Rhodymeniophycidae</taxon>
        <taxon>Gigartinales</taxon>
        <taxon>Gigartinaceae</taxon>
        <taxon>Chondrus</taxon>
    </lineage>
</organism>
<keyword evidence="3" id="KW-0050">Antiport</keyword>
<keyword evidence="15" id="KW-1185">Reference proteome</keyword>
<evidence type="ECO:0000256" key="2">
    <source>
        <dbReference type="ARBA" id="ARBA00022448"/>
    </source>
</evidence>
<feature type="transmembrane region" description="Helical" evidence="11">
    <location>
        <begin position="102"/>
        <end position="118"/>
    </location>
</feature>
<evidence type="ECO:0000256" key="10">
    <source>
        <dbReference type="SAM" id="MobiDB-lite"/>
    </source>
</evidence>
<dbReference type="Gene3D" id="1.20.1530.20">
    <property type="match status" value="1"/>
</dbReference>
<feature type="transmembrane region" description="Helical" evidence="11">
    <location>
        <begin position="440"/>
        <end position="457"/>
    </location>
</feature>